<dbReference type="InterPro" id="IPR049614">
    <property type="entry name" value="HrpB_DEXH"/>
</dbReference>
<keyword evidence="3 7" id="KW-0347">Helicase</keyword>
<dbReference type="KEGG" id="alm:AO498_10945"/>
<dbReference type="EMBL" id="CP012836">
    <property type="protein sequence ID" value="AMQ56948.1"/>
    <property type="molecule type" value="Genomic_DNA"/>
</dbReference>
<dbReference type="InterPro" id="IPR013689">
    <property type="entry name" value="RNA_helicase_ATP-dep_HrpB_C"/>
</dbReference>
<dbReference type="PROSITE" id="PS51194">
    <property type="entry name" value="HELICASE_CTER"/>
    <property type="match status" value="1"/>
</dbReference>
<dbReference type="PANTHER" id="PTHR43519:SF1">
    <property type="entry name" value="ATP-DEPENDENT RNA HELICASE HRPB"/>
    <property type="match status" value="1"/>
</dbReference>
<evidence type="ECO:0000256" key="2">
    <source>
        <dbReference type="ARBA" id="ARBA00022801"/>
    </source>
</evidence>
<dbReference type="STRING" id="1727163.AO498_10945"/>
<dbReference type="InterPro" id="IPR011545">
    <property type="entry name" value="DEAD/DEAH_box_helicase_dom"/>
</dbReference>
<dbReference type="InterPro" id="IPR014001">
    <property type="entry name" value="Helicase_ATP-bd"/>
</dbReference>
<dbReference type="InterPro" id="IPR007502">
    <property type="entry name" value="Helicase-assoc_dom"/>
</dbReference>
<dbReference type="PIRSF" id="PIRSF005496">
    <property type="entry name" value="ATP_hel_hrpB"/>
    <property type="match status" value="1"/>
</dbReference>
<dbReference type="OrthoDB" id="9808833at2"/>
<gene>
    <name evidence="7" type="ORF">AO498_10945</name>
</gene>
<dbReference type="GO" id="GO:0003676">
    <property type="term" value="F:nucleic acid binding"/>
    <property type="evidence" value="ECO:0007669"/>
    <property type="project" value="InterPro"/>
</dbReference>
<dbReference type="InterPro" id="IPR027417">
    <property type="entry name" value="P-loop_NTPase"/>
</dbReference>
<reference evidence="7 8" key="2">
    <citation type="journal article" date="2016" name="Genome Announc.">
        <title>Complete Genome Sequence of Algoriphagus sp. Strain M8-2, Isolated from a Brackish Lake.</title>
        <authorList>
            <person name="Muraguchi Y."/>
            <person name="Kushimoto K."/>
            <person name="Ohtsubo Y."/>
            <person name="Suzuki T."/>
            <person name="Dohra H."/>
            <person name="Kimbara K."/>
            <person name="Shintani M."/>
        </authorList>
    </citation>
    <scope>NUCLEOTIDE SEQUENCE [LARGE SCALE GENOMIC DNA]</scope>
    <source>
        <strain evidence="7 8">M8-2</strain>
    </source>
</reference>
<dbReference type="AlphaFoldDB" id="A0A142EP93"/>
<reference evidence="8" key="1">
    <citation type="submission" date="2015-09" db="EMBL/GenBank/DDBJ databases">
        <title>Complete sequence of Algoriphagus sp. M8-2.</title>
        <authorList>
            <person name="Shintani M."/>
        </authorList>
    </citation>
    <scope>NUCLEOTIDE SEQUENCE [LARGE SCALE GENOMIC DNA]</scope>
    <source>
        <strain evidence="8">M8-2</strain>
    </source>
</reference>
<feature type="domain" description="Helicase C-terminal" evidence="6">
    <location>
        <begin position="207"/>
        <end position="374"/>
    </location>
</feature>
<dbReference type="PANTHER" id="PTHR43519">
    <property type="entry name" value="ATP-DEPENDENT RNA HELICASE HRPB"/>
    <property type="match status" value="1"/>
</dbReference>
<dbReference type="Pfam" id="PF00270">
    <property type="entry name" value="DEAD"/>
    <property type="match status" value="1"/>
</dbReference>
<proteinExistence type="predicted"/>
<evidence type="ECO:0000256" key="1">
    <source>
        <dbReference type="ARBA" id="ARBA00022741"/>
    </source>
</evidence>
<dbReference type="SMART" id="SM00490">
    <property type="entry name" value="HELICc"/>
    <property type="match status" value="1"/>
</dbReference>
<keyword evidence="4" id="KW-0067">ATP-binding</keyword>
<dbReference type="InterPro" id="IPR056329">
    <property type="entry name" value="CON_HrpB"/>
</dbReference>
<accession>A0A142EP93</accession>
<dbReference type="PROSITE" id="PS51192">
    <property type="entry name" value="HELICASE_ATP_BIND_1"/>
    <property type="match status" value="1"/>
</dbReference>
<name>A0A142EP93_9BACT</name>
<sequence length="828" mass="92751">MSEFNPFSFDLPVAEIIPEVKSHLSNSNSLIITAPPGAGKSTLLPLALLEEVWLAGKKVIMLEPRRLATKSIAERMASMLGEKVGQTVGYRIRFESAISDKTRLEVITEGILTRMMHQDNALEGVGMIIFDEFHERNLFSEVALALAREIQQVLRPDLRILLMSATIDAEELSGLLRAKIIQSQGRQFPVEINYLKEVDEFAIGEDTARQLIPLAKAHSGDFLVFLPGQGEIKKAEEILRKALPGDQIVPLFGQLSPSEQQKAILPNPLGKRKIVLSTDIAETSLTIEGIKVVVDSGFAKSNRFDSRSGLAKLVLHRISKDSADQRSGRAGRLTSGHSYRLWSKATHAQLADYRTPELMEADLTGLVLDMKAWGKEDIRSMTWLTPPPTSSLVHSEKVLEAIDALEDGKLTPHGKEIHQVPVHPRIAHMLIFAKKMKQLALATDIAALVEERDPLSPDAGVDINLRIDALRRFRDRGVSMSRIKKIEKVAAQYRRMFEIGPENSPADPWATGLLLAYAYPERIAAARPGNNAQFQLSNGKIAQISYKDDLAHESWLAVAHVDAREGMGKIWLAAPLNPKDLAPMVKTKEVLTWDRKKGGLIAQSEVRIGAIILGTRPLTQFSPSAAKEAILEALKEEGQFLLDWNEDVWQLLNRIESLRIWNKDATWPVWTQEKLLETVENWIEPYIVQVTKNEDFKKLNLVEILKHQLTFEQQQTLDELAPSKLSVPSGSLIPITYKPEGANPLLSVRLQELFGLLDTPKVNRGQVPVLIEMLSPGFKPVQLTQDLKSFWTNGYFEVKKELKRRYPKHEWPDNPLQAEAVRGVKKKT</sequence>
<dbReference type="Gene3D" id="1.20.120.1080">
    <property type="match status" value="1"/>
</dbReference>
<dbReference type="GO" id="GO:0016787">
    <property type="term" value="F:hydrolase activity"/>
    <property type="evidence" value="ECO:0007669"/>
    <property type="project" value="UniProtKB-KW"/>
</dbReference>
<keyword evidence="1" id="KW-0547">Nucleotide-binding</keyword>
<evidence type="ECO:0000313" key="7">
    <source>
        <dbReference type="EMBL" id="AMQ56948.1"/>
    </source>
</evidence>
<evidence type="ECO:0000256" key="3">
    <source>
        <dbReference type="ARBA" id="ARBA00022806"/>
    </source>
</evidence>
<evidence type="ECO:0000313" key="8">
    <source>
        <dbReference type="Proteomes" id="UP000073816"/>
    </source>
</evidence>
<organism evidence="7 8">
    <name type="scientific">Algoriphagus sanaruensis</name>
    <dbReference type="NCBI Taxonomy" id="1727163"/>
    <lineage>
        <taxon>Bacteria</taxon>
        <taxon>Pseudomonadati</taxon>
        <taxon>Bacteroidota</taxon>
        <taxon>Cytophagia</taxon>
        <taxon>Cytophagales</taxon>
        <taxon>Cyclobacteriaceae</taxon>
        <taxon>Algoriphagus</taxon>
    </lineage>
</organism>
<protein>
    <submittedName>
        <fullName evidence="7">DEAD/DEAH box helicase</fullName>
    </submittedName>
</protein>
<dbReference type="InterPro" id="IPR010225">
    <property type="entry name" value="HrpB"/>
</dbReference>
<dbReference type="Pfam" id="PF24473">
    <property type="entry name" value="CON_HrpB"/>
    <property type="match status" value="1"/>
</dbReference>
<dbReference type="SMART" id="SM00847">
    <property type="entry name" value="HA2"/>
    <property type="match status" value="1"/>
</dbReference>
<dbReference type="CDD" id="cd17990">
    <property type="entry name" value="DEXHc_HrpB"/>
    <property type="match status" value="1"/>
</dbReference>
<dbReference type="Gene3D" id="3.40.50.300">
    <property type="entry name" value="P-loop containing nucleotide triphosphate hydrolases"/>
    <property type="match status" value="2"/>
</dbReference>
<dbReference type="GO" id="GO:0004386">
    <property type="term" value="F:helicase activity"/>
    <property type="evidence" value="ECO:0007669"/>
    <property type="project" value="UniProtKB-KW"/>
</dbReference>
<dbReference type="InterPro" id="IPR001650">
    <property type="entry name" value="Helicase_C-like"/>
</dbReference>
<dbReference type="GO" id="GO:0005524">
    <property type="term" value="F:ATP binding"/>
    <property type="evidence" value="ECO:0007669"/>
    <property type="project" value="UniProtKB-KW"/>
</dbReference>
<dbReference type="SMART" id="SM00487">
    <property type="entry name" value="DEXDc"/>
    <property type="match status" value="1"/>
</dbReference>
<dbReference type="NCBIfam" id="TIGR01970">
    <property type="entry name" value="DEAH_box_HrpB"/>
    <property type="match status" value="1"/>
</dbReference>
<dbReference type="Pfam" id="PF08482">
    <property type="entry name" value="HrpB_C"/>
    <property type="match status" value="1"/>
</dbReference>
<dbReference type="CDD" id="cd18791">
    <property type="entry name" value="SF2_C_RHA"/>
    <property type="match status" value="1"/>
</dbReference>
<feature type="domain" description="Helicase ATP-binding" evidence="5">
    <location>
        <begin position="21"/>
        <end position="185"/>
    </location>
</feature>
<keyword evidence="2" id="KW-0378">Hydrolase</keyword>
<evidence type="ECO:0000259" key="5">
    <source>
        <dbReference type="PROSITE" id="PS51192"/>
    </source>
</evidence>
<dbReference type="PATRIC" id="fig|1727163.4.peg.2287"/>
<dbReference type="Pfam" id="PF00271">
    <property type="entry name" value="Helicase_C"/>
    <property type="match status" value="1"/>
</dbReference>
<dbReference type="Proteomes" id="UP000073816">
    <property type="component" value="Chromosome"/>
</dbReference>
<keyword evidence="8" id="KW-1185">Reference proteome</keyword>
<dbReference type="RefSeq" id="WP_067547342.1">
    <property type="nucleotide sequence ID" value="NZ_CP012836.1"/>
</dbReference>
<evidence type="ECO:0000259" key="6">
    <source>
        <dbReference type="PROSITE" id="PS51194"/>
    </source>
</evidence>
<evidence type="ECO:0000256" key="4">
    <source>
        <dbReference type="ARBA" id="ARBA00022840"/>
    </source>
</evidence>
<dbReference type="SUPFAM" id="SSF52540">
    <property type="entry name" value="P-loop containing nucleoside triphosphate hydrolases"/>
    <property type="match status" value="1"/>
</dbReference>
<dbReference type="FunFam" id="3.40.50.300:FF:002125">
    <property type="entry name" value="ATP-dependent helicase HrpB"/>
    <property type="match status" value="1"/>
</dbReference>